<feature type="compositionally biased region" description="Acidic residues" evidence="1">
    <location>
        <begin position="90"/>
        <end position="101"/>
    </location>
</feature>
<keyword evidence="3" id="KW-1185">Reference proteome</keyword>
<feature type="compositionally biased region" description="Basic and acidic residues" evidence="1">
    <location>
        <begin position="79"/>
        <end position="89"/>
    </location>
</feature>
<feature type="compositionally biased region" description="Polar residues" evidence="1">
    <location>
        <begin position="1"/>
        <end position="17"/>
    </location>
</feature>
<gene>
    <name evidence="2" type="ORF">DVH24_042182</name>
</gene>
<accession>A0A498J3S8</accession>
<evidence type="ECO:0000313" key="3">
    <source>
        <dbReference type="Proteomes" id="UP000290289"/>
    </source>
</evidence>
<dbReference type="AlphaFoldDB" id="A0A498J3S8"/>
<dbReference type="Proteomes" id="UP000290289">
    <property type="component" value="Chromosome 10"/>
</dbReference>
<feature type="region of interest" description="Disordered" evidence="1">
    <location>
        <begin position="54"/>
        <end position="101"/>
    </location>
</feature>
<protein>
    <submittedName>
        <fullName evidence="2">Uncharacterized protein</fullName>
    </submittedName>
</protein>
<proteinExistence type="predicted"/>
<comment type="caution">
    <text evidence="2">The sequence shown here is derived from an EMBL/GenBank/DDBJ whole genome shotgun (WGS) entry which is preliminary data.</text>
</comment>
<feature type="compositionally biased region" description="Gly residues" evidence="1">
    <location>
        <begin position="54"/>
        <end position="70"/>
    </location>
</feature>
<evidence type="ECO:0000256" key="1">
    <source>
        <dbReference type="SAM" id="MobiDB-lite"/>
    </source>
</evidence>
<evidence type="ECO:0000313" key="2">
    <source>
        <dbReference type="EMBL" id="RXH88111.1"/>
    </source>
</evidence>
<dbReference type="EMBL" id="RDQH01000336">
    <property type="protein sequence ID" value="RXH88111.1"/>
    <property type="molecule type" value="Genomic_DNA"/>
</dbReference>
<name>A0A498J3S8_MALDO</name>
<organism evidence="2 3">
    <name type="scientific">Malus domestica</name>
    <name type="common">Apple</name>
    <name type="synonym">Pyrus malus</name>
    <dbReference type="NCBI Taxonomy" id="3750"/>
    <lineage>
        <taxon>Eukaryota</taxon>
        <taxon>Viridiplantae</taxon>
        <taxon>Streptophyta</taxon>
        <taxon>Embryophyta</taxon>
        <taxon>Tracheophyta</taxon>
        <taxon>Spermatophyta</taxon>
        <taxon>Magnoliopsida</taxon>
        <taxon>eudicotyledons</taxon>
        <taxon>Gunneridae</taxon>
        <taxon>Pentapetalae</taxon>
        <taxon>rosids</taxon>
        <taxon>fabids</taxon>
        <taxon>Rosales</taxon>
        <taxon>Rosaceae</taxon>
        <taxon>Amygdaloideae</taxon>
        <taxon>Maleae</taxon>
        <taxon>Malus</taxon>
    </lineage>
</organism>
<reference evidence="2 3" key="1">
    <citation type="submission" date="2018-10" db="EMBL/GenBank/DDBJ databases">
        <title>A high-quality apple genome assembly.</title>
        <authorList>
            <person name="Hu J."/>
        </authorList>
    </citation>
    <scope>NUCLEOTIDE SEQUENCE [LARGE SCALE GENOMIC DNA]</scope>
    <source>
        <strain evidence="3">cv. HFTH1</strain>
        <tissue evidence="2">Young leaf</tissue>
    </source>
</reference>
<sequence>MQISSASQITRLKSSLPSWRPAPLENRRARARIEELGEESDLAVVDVVRQNQLDGGGRLGLGLLGPGAVAGGEAEGEEKEGQDYQRIDDNSNDDPETEPED</sequence>
<feature type="region of interest" description="Disordered" evidence="1">
    <location>
        <begin position="1"/>
        <end position="25"/>
    </location>
</feature>